<evidence type="ECO:0000256" key="4">
    <source>
        <dbReference type="ARBA" id="ARBA00023157"/>
    </source>
</evidence>
<evidence type="ECO:0000256" key="3">
    <source>
        <dbReference type="ARBA" id="ARBA00022729"/>
    </source>
</evidence>
<dbReference type="Pfam" id="PF05498">
    <property type="entry name" value="RALF"/>
    <property type="match status" value="1"/>
</dbReference>
<keyword evidence="2" id="KW-0372">Hormone</keyword>
<reference evidence="5" key="5">
    <citation type="journal article" date="2021" name="G3 (Bethesda)">
        <title>Aegilops tauschii genome assembly Aet v5.0 features greater sequence contiguity and improved annotation.</title>
        <authorList>
            <person name="Wang L."/>
            <person name="Zhu T."/>
            <person name="Rodriguez J.C."/>
            <person name="Deal K.R."/>
            <person name="Dubcovsky J."/>
            <person name="McGuire P.E."/>
            <person name="Lux T."/>
            <person name="Spannagl M."/>
            <person name="Mayer K.F.X."/>
            <person name="Baldrich P."/>
            <person name="Meyers B.C."/>
            <person name="Huo N."/>
            <person name="Gu Y.Q."/>
            <person name="Zhou H."/>
            <person name="Devos K.M."/>
            <person name="Bennetzen J.L."/>
            <person name="Unver T."/>
            <person name="Budak H."/>
            <person name="Gulick P.J."/>
            <person name="Galiba G."/>
            <person name="Kalapos B."/>
            <person name="Nelson D.R."/>
            <person name="Li P."/>
            <person name="You F.M."/>
            <person name="Luo M.C."/>
            <person name="Dvorak J."/>
        </authorList>
    </citation>
    <scope>NUCLEOTIDE SEQUENCE [LARGE SCALE GENOMIC DNA]</scope>
    <source>
        <strain evidence="5">cv. AL8/78</strain>
    </source>
</reference>
<keyword evidence="6" id="KW-1185">Reference proteome</keyword>
<proteinExistence type="inferred from homology"/>
<organism evidence="5 6">
    <name type="scientific">Aegilops tauschii subsp. strangulata</name>
    <name type="common">Goatgrass</name>
    <dbReference type="NCBI Taxonomy" id="200361"/>
    <lineage>
        <taxon>Eukaryota</taxon>
        <taxon>Viridiplantae</taxon>
        <taxon>Streptophyta</taxon>
        <taxon>Embryophyta</taxon>
        <taxon>Tracheophyta</taxon>
        <taxon>Spermatophyta</taxon>
        <taxon>Magnoliopsida</taxon>
        <taxon>Liliopsida</taxon>
        <taxon>Poales</taxon>
        <taxon>Poaceae</taxon>
        <taxon>BOP clade</taxon>
        <taxon>Pooideae</taxon>
        <taxon>Triticodae</taxon>
        <taxon>Triticeae</taxon>
        <taxon>Triticinae</taxon>
        <taxon>Aegilops</taxon>
    </lineage>
</organism>
<dbReference type="InterPro" id="IPR008801">
    <property type="entry name" value="RALF"/>
</dbReference>
<reference evidence="6" key="1">
    <citation type="journal article" date="2014" name="Science">
        <title>Ancient hybridizations among the ancestral genomes of bread wheat.</title>
        <authorList>
            <consortium name="International Wheat Genome Sequencing Consortium,"/>
            <person name="Marcussen T."/>
            <person name="Sandve S.R."/>
            <person name="Heier L."/>
            <person name="Spannagl M."/>
            <person name="Pfeifer M."/>
            <person name="Jakobsen K.S."/>
            <person name="Wulff B.B."/>
            <person name="Steuernagel B."/>
            <person name="Mayer K.F."/>
            <person name="Olsen O.A."/>
        </authorList>
    </citation>
    <scope>NUCLEOTIDE SEQUENCE [LARGE SCALE GENOMIC DNA]</scope>
    <source>
        <strain evidence="6">cv. AL8/78</strain>
    </source>
</reference>
<dbReference type="Proteomes" id="UP000015105">
    <property type="component" value="Chromosome 1D"/>
</dbReference>
<dbReference type="AlphaFoldDB" id="A0A452ZNA0"/>
<reference evidence="5" key="3">
    <citation type="journal article" date="2017" name="Nature">
        <title>Genome sequence of the progenitor of the wheat D genome Aegilops tauschii.</title>
        <authorList>
            <person name="Luo M.C."/>
            <person name="Gu Y.Q."/>
            <person name="Puiu D."/>
            <person name="Wang H."/>
            <person name="Twardziok S.O."/>
            <person name="Deal K.R."/>
            <person name="Huo N."/>
            <person name="Zhu T."/>
            <person name="Wang L."/>
            <person name="Wang Y."/>
            <person name="McGuire P.E."/>
            <person name="Liu S."/>
            <person name="Long H."/>
            <person name="Ramasamy R.K."/>
            <person name="Rodriguez J.C."/>
            <person name="Van S.L."/>
            <person name="Yuan L."/>
            <person name="Wang Z."/>
            <person name="Xia Z."/>
            <person name="Xiao L."/>
            <person name="Anderson O.D."/>
            <person name="Ouyang S."/>
            <person name="Liang Y."/>
            <person name="Zimin A.V."/>
            <person name="Pertea G."/>
            <person name="Qi P."/>
            <person name="Bennetzen J.L."/>
            <person name="Dai X."/>
            <person name="Dawson M.W."/>
            <person name="Muller H.G."/>
            <person name="Kugler K."/>
            <person name="Rivarola-Duarte L."/>
            <person name="Spannagl M."/>
            <person name="Mayer K.F.X."/>
            <person name="Lu F.H."/>
            <person name="Bevan M.W."/>
            <person name="Leroy P."/>
            <person name="Li P."/>
            <person name="You F.M."/>
            <person name="Sun Q."/>
            <person name="Liu Z."/>
            <person name="Lyons E."/>
            <person name="Wicker T."/>
            <person name="Salzberg S.L."/>
            <person name="Devos K.M."/>
            <person name="Dvorak J."/>
        </authorList>
    </citation>
    <scope>NUCLEOTIDE SEQUENCE [LARGE SCALE GENOMIC DNA]</scope>
    <source>
        <strain evidence="5">cv. AL8/78</strain>
    </source>
</reference>
<dbReference type="GO" id="GO:0005179">
    <property type="term" value="F:hormone activity"/>
    <property type="evidence" value="ECO:0007669"/>
    <property type="project" value="UniProtKB-KW"/>
</dbReference>
<dbReference type="EnsemblPlants" id="AET1Gv20854300.1">
    <property type="protein sequence ID" value="AET1Gv20854300.1"/>
    <property type="gene ID" value="AET1Gv20854300"/>
</dbReference>
<dbReference type="GO" id="GO:0009506">
    <property type="term" value="C:plasmodesma"/>
    <property type="evidence" value="ECO:0007669"/>
    <property type="project" value="TreeGrafter"/>
</dbReference>
<accession>A0A452ZNA0</accession>
<evidence type="ECO:0008006" key="7">
    <source>
        <dbReference type="Google" id="ProtNLM"/>
    </source>
</evidence>
<evidence type="ECO:0000256" key="1">
    <source>
        <dbReference type="ARBA" id="ARBA00009178"/>
    </source>
</evidence>
<name>A0A452ZNA0_AEGTS</name>
<dbReference type="PANTHER" id="PTHR33136">
    <property type="entry name" value="RAPID ALKALINIZATION FACTOR-LIKE"/>
    <property type="match status" value="1"/>
</dbReference>
<evidence type="ECO:0000313" key="6">
    <source>
        <dbReference type="Proteomes" id="UP000015105"/>
    </source>
</evidence>
<reference evidence="5" key="4">
    <citation type="submission" date="2019-03" db="UniProtKB">
        <authorList>
            <consortium name="EnsemblPlants"/>
        </authorList>
    </citation>
    <scope>IDENTIFICATION</scope>
</reference>
<keyword evidence="4" id="KW-1015">Disulfide bond</keyword>
<sequence>HHSPRLFLPLNPSKPFTEPHTFFSLSYSVPFASNFQFIHPSMAPRPAAATGIAKTTVAALLVVVVVACQLPRATGGGVTTTQAFDGTAALGLEQCAADEQELARGNPRYISYAALRADAIPCDKRGQSYYTNCGSMQQANPYRRGCSAITRCARNMN</sequence>
<reference evidence="6" key="2">
    <citation type="journal article" date="2017" name="Nat. Plants">
        <title>The Aegilops tauschii genome reveals multiple impacts of transposons.</title>
        <authorList>
            <person name="Zhao G."/>
            <person name="Zou C."/>
            <person name="Li K."/>
            <person name="Wang K."/>
            <person name="Li T."/>
            <person name="Gao L."/>
            <person name="Zhang X."/>
            <person name="Wang H."/>
            <person name="Yang Z."/>
            <person name="Liu X."/>
            <person name="Jiang W."/>
            <person name="Mao L."/>
            <person name="Kong X."/>
            <person name="Jiao Y."/>
            <person name="Jia J."/>
        </authorList>
    </citation>
    <scope>NUCLEOTIDE SEQUENCE [LARGE SCALE GENOMIC DNA]</scope>
    <source>
        <strain evidence="6">cv. AL8/78</strain>
    </source>
</reference>
<keyword evidence="3" id="KW-0732">Signal</keyword>
<dbReference type="Gramene" id="AET1Gv20854300.1">
    <property type="protein sequence ID" value="AET1Gv20854300.1"/>
    <property type="gene ID" value="AET1Gv20854300"/>
</dbReference>
<comment type="similarity">
    <text evidence="1">Belongs to the plant rapid alkalinization factor (RALF) family.</text>
</comment>
<dbReference type="STRING" id="200361.A0A452ZNA0"/>
<evidence type="ECO:0000256" key="2">
    <source>
        <dbReference type="ARBA" id="ARBA00022702"/>
    </source>
</evidence>
<dbReference type="PANTHER" id="PTHR33136:SF89">
    <property type="entry name" value="PROTEIN RALF-LIKE 19"/>
    <property type="match status" value="1"/>
</dbReference>
<dbReference type="GO" id="GO:0019722">
    <property type="term" value="P:calcium-mediated signaling"/>
    <property type="evidence" value="ECO:0007669"/>
    <property type="project" value="TreeGrafter"/>
</dbReference>
<protein>
    <recommendedName>
        <fullName evidence="7">Rapid alkalinization factor 1</fullName>
    </recommendedName>
</protein>
<evidence type="ECO:0000313" key="5">
    <source>
        <dbReference type="EnsemblPlants" id="AET1Gv20854300.1"/>
    </source>
</evidence>